<sequence length="237" mass="26515">MFVNHAAAVHAHSNNKNLIYFTISILFNTLGNALTVSLNLGSALWTASAVNFTALTSISLSWTLFASGSLLIIANALIIKKVDWRRIAGNVIFMVPFSYLIGIMSTYLVMIGIHTLPLFIRVILDITGICFIALAISIYQRVNLMLHPCDEFMQIIRFKYFKGNATVAQLVTFSPPVVIIIVCWIDAHQLYAINVGTIFALLFQGTLVGIFDKYIFPSLKHRHVEQDVHHQQQGLSY</sequence>
<dbReference type="InterPro" id="IPR038750">
    <property type="entry name" value="YczE/YyaS-like"/>
</dbReference>
<feature type="transmembrane region" description="Helical" evidence="1">
    <location>
        <begin position="160"/>
        <end position="185"/>
    </location>
</feature>
<feature type="transmembrane region" description="Helical" evidence="1">
    <location>
        <begin position="119"/>
        <end position="139"/>
    </location>
</feature>
<dbReference type="EMBL" id="JBHSTQ010000006">
    <property type="protein sequence ID" value="MFC6386534.1"/>
    <property type="molecule type" value="Genomic_DNA"/>
</dbReference>
<protein>
    <submittedName>
        <fullName evidence="2">YitT family protein</fullName>
    </submittedName>
</protein>
<feature type="transmembrane region" description="Helical" evidence="1">
    <location>
        <begin position="60"/>
        <end position="79"/>
    </location>
</feature>
<evidence type="ECO:0000313" key="2">
    <source>
        <dbReference type="EMBL" id="MFC6386534.1"/>
    </source>
</evidence>
<feature type="transmembrane region" description="Helical" evidence="1">
    <location>
        <begin position="91"/>
        <end position="113"/>
    </location>
</feature>
<evidence type="ECO:0000313" key="3">
    <source>
        <dbReference type="Proteomes" id="UP001596267"/>
    </source>
</evidence>
<feature type="transmembrane region" description="Helical" evidence="1">
    <location>
        <begin position="18"/>
        <end position="40"/>
    </location>
</feature>
<reference evidence="3" key="1">
    <citation type="journal article" date="2019" name="Int. J. Syst. Evol. Microbiol.">
        <title>The Global Catalogue of Microorganisms (GCM) 10K type strain sequencing project: providing services to taxonomists for standard genome sequencing and annotation.</title>
        <authorList>
            <consortium name="The Broad Institute Genomics Platform"/>
            <consortium name="The Broad Institute Genome Sequencing Center for Infectious Disease"/>
            <person name="Wu L."/>
            <person name="Ma J."/>
        </authorList>
    </citation>
    <scope>NUCLEOTIDE SEQUENCE [LARGE SCALE GENOMIC DNA]</scope>
    <source>
        <strain evidence="3">CCUG 42001</strain>
    </source>
</reference>
<dbReference type="Proteomes" id="UP001596267">
    <property type="component" value="Unassembled WGS sequence"/>
</dbReference>
<keyword evidence="1" id="KW-1133">Transmembrane helix</keyword>
<feature type="transmembrane region" description="Helical" evidence="1">
    <location>
        <begin position="191"/>
        <end position="211"/>
    </location>
</feature>
<keyword evidence="1" id="KW-0812">Transmembrane</keyword>
<comment type="caution">
    <text evidence="2">The sequence shown here is derived from an EMBL/GenBank/DDBJ whole genome shotgun (WGS) entry which is preliminary data.</text>
</comment>
<dbReference type="Pfam" id="PF19700">
    <property type="entry name" value="DUF6198"/>
    <property type="match status" value="1"/>
</dbReference>
<accession>A0ABW1WG24</accession>
<proteinExistence type="predicted"/>
<name>A0ABW1WG24_9BACL</name>
<keyword evidence="1" id="KW-0472">Membrane</keyword>
<organism evidence="2 3">
    <name type="scientific">Sporolactobacillus kofuensis</name>
    <dbReference type="NCBI Taxonomy" id="269672"/>
    <lineage>
        <taxon>Bacteria</taxon>
        <taxon>Bacillati</taxon>
        <taxon>Bacillota</taxon>
        <taxon>Bacilli</taxon>
        <taxon>Bacillales</taxon>
        <taxon>Sporolactobacillaceae</taxon>
        <taxon>Sporolactobacillus</taxon>
    </lineage>
</organism>
<dbReference type="RefSeq" id="WP_253054043.1">
    <property type="nucleotide sequence ID" value="NZ_JAMXWN010000006.1"/>
</dbReference>
<keyword evidence="3" id="KW-1185">Reference proteome</keyword>
<evidence type="ECO:0000256" key="1">
    <source>
        <dbReference type="SAM" id="Phobius"/>
    </source>
</evidence>
<gene>
    <name evidence="2" type="ORF">ACFP7A_07960</name>
</gene>